<keyword evidence="15" id="KW-1185">Reference proteome</keyword>
<evidence type="ECO:0000313" key="15">
    <source>
        <dbReference type="Proteomes" id="UP000247702"/>
    </source>
</evidence>
<feature type="transmembrane region" description="Helical" evidence="10">
    <location>
        <begin position="205"/>
        <end position="223"/>
    </location>
</feature>
<evidence type="ECO:0000256" key="9">
    <source>
        <dbReference type="ARBA" id="ARBA00023136"/>
    </source>
</evidence>
<feature type="transmembrane region" description="Helical" evidence="10">
    <location>
        <begin position="429"/>
        <end position="446"/>
    </location>
</feature>
<name>A0A2Z6R7X8_9GLOM</name>
<feature type="compositionally biased region" description="Polar residues" evidence="11">
    <location>
        <begin position="1"/>
        <end position="11"/>
    </location>
</feature>
<keyword evidence="8 10" id="KW-1133">Transmembrane helix</keyword>
<feature type="transmembrane region" description="Helical" evidence="10">
    <location>
        <begin position="344"/>
        <end position="366"/>
    </location>
</feature>
<feature type="transmembrane region" description="Helical" evidence="10">
    <location>
        <begin position="404"/>
        <end position="423"/>
    </location>
</feature>
<dbReference type="Proteomes" id="UP000247702">
    <property type="component" value="Unassembled WGS sequence"/>
</dbReference>
<dbReference type="InterPro" id="IPR022764">
    <property type="entry name" value="Peptidase_S54_rhomboid_dom"/>
</dbReference>
<evidence type="ECO:0000256" key="5">
    <source>
        <dbReference type="ARBA" id="ARBA00022692"/>
    </source>
</evidence>
<proteinExistence type="inferred from homology"/>
<feature type="domain" description="Peptidase S54 rhomboid" evidence="12">
    <location>
        <begin position="306"/>
        <end position="443"/>
    </location>
</feature>
<comment type="similarity">
    <text evidence="3 10">Belongs to the peptidase S54 family.</text>
</comment>
<dbReference type="GO" id="GO:0016020">
    <property type="term" value="C:membrane"/>
    <property type="evidence" value="ECO:0007669"/>
    <property type="project" value="UniProtKB-SubCell"/>
</dbReference>
<feature type="region of interest" description="Disordered" evidence="11">
    <location>
        <begin position="1"/>
        <end position="102"/>
    </location>
</feature>
<feature type="transmembrane region" description="Helical" evidence="10">
    <location>
        <begin position="458"/>
        <end position="479"/>
    </location>
</feature>
<reference evidence="14" key="2">
    <citation type="submission" date="2019-10" db="EMBL/GenBank/DDBJ databases">
        <title>Conservation and host-specific expression of non-tandemly repeated heterogenous ribosome RNA gene in arbuscular mycorrhizal fungi.</title>
        <authorList>
            <person name="Maeda T."/>
            <person name="Kobayashi Y."/>
            <person name="Nakagawa T."/>
            <person name="Ezawa T."/>
            <person name="Yamaguchi K."/>
            <person name="Bino T."/>
            <person name="Nishimoto Y."/>
            <person name="Shigenobu S."/>
            <person name="Kawaguchi M."/>
        </authorList>
    </citation>
    <scope>NUCLEOTIDE SEQUENCE</scope>
    <source>
        <strain evidence="14">HR1</strain>
    </source>
</reference>
<keyword evidence="7 10" id="KW-0720">Serine protease</keyword>
<keyword evidence="6 10" id="KW-0378">Hydrolase</keyword>
<feature type="transmembrane region" description="Helical" evidence="10">
    <location>
        <begin position="311"/>
        <end position="332"/>
    </location>
</feature>
<dbReference type="Pfam" id="PF01694">
    <property type="entry name" value="Rhomboid"/>
    <property type="match status" value="1"/>
</dbReference>
<comment type="function">
    <text evidence="10">Serine protease involved in intramembrane proteolysis.</text>
</comment>
<dbReference type="GO" id="GO:0004252">
    <property type="term" value="F:serine-type endopeptidase activity"/>
    <property type="evidence" value="ECO:0007669"/>
    <property type="project" value="InterPro"/>
</dbReference>
<comment type="caution">
    <text evidence="13">The sequence shown here is derived from an EMBL/GenBank/DDBJ whole genome shotgun (WGS) entry which is preliminary data.</text>
</comment>
<accession>A0A2Z6R7X8</accession>
<organism evidence="13 15">
    <name type="scientific">Rhizophagus clarus</name>
    <dbReference type="NCBI Taxonomy" id="94130"/>
    <lineage>
        <taxon>Eukaryota</taxon>
        <taxon>Fungi</taxon>
        <taxon>Fungi incertae sedis</taxon>
        <taxon>Mucoromycota</taxon>
        <taxon>Glomeromycotina</taxon>
        <taxon>Glomeromycetes</taxon>
        <taxon>Glomerales</taxon>
        <taxon>Glomeraceae</taxon>
        <taxon>Rhizophagus</taxon>
    </lineage>
</organism>
<dbReference type="EMBL" id="BEXD01002431">
    <property type="protein sequence ID" value="GBB98265.1"/>
    <property type="molecule type" value="Genomic_DNA"/>
</dbReference>
<evidence type="ECO:0000256" key="8">
    <source>
        <dbReference type="ARBA" id="ARBA00022989"/>
    </source>
</evidence>
<evidence type="ECO:0000256" key="4">
    <source>
        <dbReference type="ARBA" id="ARBA00022670"/>
    </source>
</evidence>
<dbReference type="SUPFAM" id="SSF144091">
    <property type="entry name" value="Rhomboid-like"/>
    <property type="match status" value="1"/>
</dbReference>
<evidence type="ECO:0000313" key="14">
    <source>
        <dbReference type="EMBL" id="GES93789.1"/>
    </source>
</evidence>
<evidence type="ECO:0000256" key="11">
    <source>
        <dbReference type="SAM" id="MobiDB-lite"/>
    </source>
</evidence>
<gene>
    <name evidence="14" type="ORF">RCL2_002053700</name>
    <name evidence="13" type="ORF">RclHR1_31860001</name>
</gene>
<dbReference type="STRING" id="94130.A0A2Z6R7X8"/>
<dbReference type="Proteomes" id="UP000615446">
    <property type="component" value="Unassembled WGS sequence"/>
</dbReference>
<dbReference type="EMBL" id="BLAL01000229">
    <property type="protein sequence ID" value="GES93789.1"/>
    <property type="molecule type" value="Genomic_DNA"/>
</dbReference>
<dbReference type="AlphaFoldDB" id="A0A2Z6R7X8"/>
<dbReference type="InterPro" id="IPR035952">
    <property type="entry name" value="Rhomboid-like_sf"/>
</dbReference>
<feature type="compositionally biased region" description="Basic and acidic residues" evidence="11">
    <location>
        <begin position="87"/>
        <end position="102"/>
    </location>
</feature>
<dbReference type="GO" id="GO:0006508">
    <property type="term" value="P:proteolysis"/>
    <property type="evidence" value="ECO:0007669"/>
    <property type="project" value="UniProtKB-KW"/>
</dbReference>
<dbReference type="InterPro" id="IPR002610">
    <property type="entry name" value="Peptidase_S54_rhomboid-like"/>
</dbReference>
<keyword evidence="9 10" id="KW-0472">Membrane</keyword>
<evidence type="ECO:0000256" key="1">
    <source>
        <dbReference type="ARBA" id="ARBA00000156"/>
    </source>
</evidence>
<reference evidence="13 15" key="1">
    <citation type="submission" date="2017-11" db="EMBL/GenBank/DDBJ databases">
        <title>The genome of Rhizophagus clarus HR1 reveals common genetic basis of auxotrophy among arbuscular mycorrhizal fungi.</title>
        <authorList>
            <person name="Kobayashi Y."/>
        </authorList>
    </citation>
    <scope>NUCLEOTIDE SEQUENCE [LARGE SCALE GENOMIC DNA]</scope>
    <source>
        <strain evidence="13 15">HR1</strain>
    </source>
</reference>
<protein>
    <recommendedName>
        <fullName evidence="10">Rhomboid-type serine protease</fullName>
        <ecNumber evidence="10">3.4.21.105</ecNumber>
    </recommendedName>
</protein>
<evidence type="ECO:0000256" key="6">
    <source>
        <dbReference type="ARBA" id="ARBA00022801"/>
    </source>
</evidence>
<keyword evidence="5 10" id="KW-0812">Transmembrane</keyword>
<comment type="catalytic activity">
    <reaction evidence="1 10">
        <text>Cleaves type-1 transmembrane domains using a catalytic dyad composed of serine and histidine that are contributed by different transmembrane domains.</text>
        <dbReference type="EC" id="3.4.21.105"/>
    </reaction>
</comment>
<keyword evidence="4 10" id="KW-0645">Protease</keyword>
<evidence type="ECO:0000256" key="3">
    <source>
        <dbReference type="ARBA" id="ARBA00009045"/>
    </source>
</evidence>
<dbReference type="Gene3D" id="1.20.1540.10">
    <property type="entry name" value="Rhomboid-like"/>
    <property type="match status" value="1"/>
</dbReference>
<dbReference type="PANTHER" id="PTHR22936:SF69">
    <property type="entry name" value="RHOMBOID-LIKE PROTEIN"/>
    <property type="match status" value="1"/>
</dbReference>
<evidence type="ECO:0000313" key="13">
    <source>
        <dbReference type="EMBL" id="GBB98265.1"/>
    </source>
</evidence>
<dbReference type="EC" id="3.4.21.105" evidence="10"/>
<evidence type="ECO:0000256" key="7">
    <source>
        <dbReference type="ARBA" id="ARBA00022825"/>
    </source>
</evidence>
<dbReference type="OrthoDB" id="2146116at2759"/>
<evidence type="ECO:0000256" key="2">
    <source>
        <dbReference type="ARBA" id="ARBA00004141"/>
    </source>
</evidence>
<comment type="subcellular location">
    <subcellularLocation>
        <location evidence="2 10">Membrane</location>
        <topology evidence="2 10">Multi-pass membrane protein</topology>
    </subcellularLocation>
</comment>
<feature type="transmembrane region" description="Helical" evidence="10">
    <location>
        <begin position="372"/>
        <end position="392"/>
    </location>
</feature>
<evidence type="ECO:0000256" key="10">
    <source>
        <dbReference type="RuleBase" id="RU362115"/>
    </source>
</evidence>
<sequence>MSQQKSSNWNSFFHRDQSHETANNNNATMEEPTSLSYFPHKQDGGHGDVEKQTTGNNPEDPSFWKTPGSEQVNVMPSAPPESLYESNPEREGAEREGAESDEEYARRILREEENYMRYSQGNIGQPGSEMIMKYDIEVRERSNIGGSYPYPQGEAGSYYNNGIPVQVGAQGPPPTNTSYDPNLPKAYMDPNVRRQLQKKRIWKPYFTYLVTLIQLVLLIYEFIYNQKETGSLIQTKPSINPLIGPYTSPTLIRLGARFVPCMKPLQSIPADTVFPCIDQSLPDITQGRCTLESLCGLGGFNNGKPNQWYRFITPIFLHGGIVHFLLNILFQIQTGRQVESDMGFLRYGIIYMGSGIFGFIFGANFSNVTLPSLGASGSLFGIIGVLLLDLLQNWKLIASPCWELTKLLLVIIFSFLLGLLPVIDNFSHIGGFIMGILLGLVLMPTISFSKVHKRFNWVLRIVALPIAALLFYLLITNFYNNDDPAQSCPWCKYLDCAPIAGWCDINGIQNSTTTVNPNNP</sequence>
<dbReference type="PANTHER" id="PTHR22936">
    <property type="entry name" value="RHOMBOID-RELATED"/>
    <property type="match status" value="1"/>
</dbReference>
<evidence type="ECO:0000259" key="12">
    <source>
        <dbReference type="Pfam" id="PF01694"/>
    </source>
</evidence>
<feature type="compositionally biased region" description="Basic and acidic residues" evidence="11">
    <location>
        <begin position="40"/>
        <end position="51"/>
    </location>
</feature>